<feature type="compositionally biased region" description="Polar residues" evidence="1">
    <location>
        <begin position="168"/>
        <end position="183"/>
    </location>
</feature>
<sequence>MFARALGPFPRSTWIHPHVPHDNFDRVCKNIWKRAKEVNEVLDVGQSSPKIQPDKDCTAPDNTPSHWTEEQQKELYYSGQSTRYEEEKQRNRTAFILPCPYLLGKNQPHVAGPARVANPEMKKEIERYEEEAKGEINLTDHIGDQQWRMEHFFKKMCIPQCTSTRATQSCVTKPQPLATNPVCSATEDHTPQDEEEPPLPPKVPRETCESEDEKDTSSSSDSNSSDDDTSVDLPGVRSCGTDSSDGESESENNDNGEDEKEVPHPVNESSPDSKQDSPSASTVKEFPPLLTIKAGIPSCPTAPPASGKMHSQWDVPLSFHPHAIPAATLAREVTTYAQAPVQGKAEAPQVDTRKITPAEAPTQRETYDLQADFPALQPLKKALGLLRNGNPKTKGEVGRGGHTQSRIQCQESGAIHQRKKENEPHKVSSICAGDQKSVLDLPTFGSASQCISPALHCDELKANNQPLPGVAGADGVCVNARTWASAAKAGMKQAAAPQEKARPSILQQIVTINTVKVAHNVPNKVPPPYRAAAPMCRGPRTRYPNRFAGRGYNPAHQVKI</sequence>
<dbReference type="Proteomes" id="UP001346869">
    <property type="component" value="Unassembled WGS sequence"/>
</dbReference>
<feature type="region of interest" description="Disordered" evidence="1">
    <location>
        <begin position="168"/>
        <end position="282"/>
    </location>
</feature>
<feature type="compositionally biased region" description="Acidic residues" evidence="1">
    <location>
        <begin position="244"/>
        <end position="260"/>
    </location>
</feature>
<proteinExistence type="predicted"/>
<gene>
    <name evidence="2" type="ORF">PBY51_005424</name>
</gene>
<name>A0AAN7X6T6_ELEMC</name>
<dbReference type="EMBL" id="JAUZQC010000018">
    <property type="protein sequence ID" value="KAK5855315.1"/>
    <property type="molecule type" value="Genomic_DNA"/>
</dbReference>
<protein>
    <submittedName>
        <fullName evidence="2">Uncharacterized protein</fullName>
    </submittedName>
</protein>
<reference evidence="2 3" key="2">
    <citation type="journal article" date="2023" name="Mol. Biol. Evol.">
        <title>Genomics of Secondarily Temperate Adaptation in the Only Non-Antarctic Icefish.</title>
        <authorList>
            <person name="Rivera-Colon A.G."/>
            <person name="Rayamajhi N."/>
            <person name="Minhas B.F."/>
            <person name="Madrigal G."/>
            <person name="Bilyk K.T."/>
            <person name="Yoon V."/>
            <person name="Hune M."/>
            <person name="Gregory S."/>
            <person name="Cheng C.H.C."/>
            <person name="Catchen J.M."/>
        </authorList>
    </citation>
    <scope>NUCLEOTIDE SEQUENCE [LARGE SCALE GENOMIC DNA]</scope>
    <source>
        <strain evidence="2">JMC-PN-2008</strain>
    </source>
</reference>
<feature type="region of interest" description="Disordered" evidence="1">
    <location>
        <begin position="45"/>
        <end position="69"/>
    </location>
</feature>
<feature type="compositionally biased region" description="Polar residues" evidence="1">
    <location>
        <begin position="267"/>
        <end position="282"/>
    </location>
</feature>
<organism evidence="2 3">
    <name type="scientific">Eleginops maclovinus</name>
    <name type="common">Patagonian blennie</name>
    <name type="synonym">Eleginus maclovinus</name>
    <dbReference type="NCBI Taxonomy" id="56733"/>
    <lineage>
        <taxon>Eukaryota</taxon>
        <taxon>Metazoa</taxon>
        <taxon>Chordata</taxon>
        <taxon>Craniata</taxon>
        <taxon>Vertebrata</taxon>
        <taxon>Euteleostomi</taxon>
        <taxon>Actinopterygii</taxon>
        <taxon>Neopterygii</taxon>
        <taxon>Teleostei</taxon>
        <taxon>Neoteleostei</taxon>
        <taxon>Acanthomorphata</taxon>
        <taxon>Eupercaria</taxon>
        <taxon>Perciformes</taxon>
        <taxon>Notothenioidei</taxon>
        <taxon>Eleginopidae</taxon>
        <taxon>Eleginops</taxon>
    </lineage>
</organism>
<evidence type="ECO:0000313" key="3">
    <source>
        <dbReference type="Proteomes" id="UP001346869"/>
    </source>
</evidence>
<evidence type="ECO:0000313" key="2">
    <source>
        <dbReference type="EMBL" id="KAK5855315.1"/>
    </source>
</evidence>
<keyword evidence="3" id="KW-1185">Reference proteome</keyword>
<reference evidence="2 3" key="1">
    <citation type="journal article" date="2023" name="Genes (Basel)">
        <title>Chromosome-Level Genome Assembly and Circadian Gene Repertoire of the Patagonia Blennie Eleginops maclovinus-The Closest Ancestral Proxy of Antarctic Cryonotothenioids.</title>
        <authorList>
            <person name="Cheng C.C."/>
            <person name="Rivera-Colon A.G."/>
            <person name="Minhas B.F."/>
            <person name="Wilson L."/>
            <person name="Rayamajhi N."/>
            <person name="Vargas-Chacoff L."/>
            <person name="Catchen J.M."/>
        </authorList>
    </citation>
    <scope>NUCLEOTIDE SEQUENCE [LARGE SCALE GENOMIC DNA]</scope>
    <source>
        <strain evidence="2">JMC-PN-2008</strain>
    </source>
</reference>
<dbReference type="AlphaFoldDB" id="A0AAN7X6T6"/>
<feature type="region of interest" description="Disordered" evidence="1">
    <location>
        <begin position="386"/>
        <end position="405"/>
    </location>
</feature>
<accession>A0AAN7X6T6</accession>
<comment type="caution">
    <text evidence="2">The sequence shown here is derived from an EMBL/GenBank/DDBJ whole genome shotgun (WGS) entry which is preliminary data.</text>
</comment>
<evidence type="ECO:0000256" key="1">
    <source>
        <dbReference type="SAM" id="MobiDB-lite"/>
    </source>
</evidence>